<sequence length="142" mass="15381">SNCSLPSLVSSTNIAIARWLQSSTPELRIGIGVLILRFNRLCWGKAGSGTIKNFSLVSFFGGLVDGSINIWNPLSLIRSQDVDRSLVGRFPKHTGPVRGLEFNTNLPNLLASGAVEGEICIWDLANPAEPTHFPPLKATRVL</sequence>
<evidence type="ECO:0000256" key="8">
    <source>
        <dbReference type="ARBA" id="ARBA00022927"/>
    </source>
</evidence>
<evidence type="ECO:0000256" key="5">
    <source>
        <dbReference type="ARBA" id="ARBA00022737"/>
    </source>
</evidence>
<dbReference type="PANTHER" id="PTHR13923:SF11">
    <property type="entry name" value="SECRETORY 31, ISOFORM D"/>
    <property type="match status" value="1"/>
</dbReference>
<dbReference type="Gene3D" id="2.130.10.10">
    <property type="entry name" value="YVTN repeat-like/Quinoprotein amine dehydrogenase"/>
    <property type="match status" value="1"/>
</dbReference>
<organism evidence="10 11">
    <name type="scientific">Coptis chinensis</name>
    <dbReference type="NCBI Taxonomy" id="261450"/>
    <lineage>
        <taxon>Eukaryota</taxon>
        <taxon>Viridiplantae</taxon>
        <taxon>Streptophyta</taxon>
        <taxon>Embryophyta</taxon>
        <taxon>Tracheophyta</taxon>
        <taxon>Spermatophyta</taxon>
        <taxon>Magnoliopsida</taxon>
        <taxon>Ranunculales</taxon>
        <taxon>Ranunculaceae</taxon>
        <taxon>Coptidoideae</taxon>
        <taxon>Coptis</taxon>
    </lineage>
</organism>
<keyword evidence="5" id="KW-0677">Repeat</keyword>
<dbReference type="GO" id="GO:0005198">
    <property type="term" value="F:structural molecule activity"/>
    <property type="evidence" value="ECO:0007669"/>
    <property type="project" value="TreeGrafter"/>
</dbReference>
<comment type="subcellular location">
    <subcellularLocation>
        <location evidence="1">Endoplasmic reticulum</location>
    </subcellularLocation>
</comment>
<evidence type="ECO:0000256" key="3">
    <source>
        <dbReference type="ARBA" id="ARBA00022448"/>
    </source>
</evidence>
<dbReference type="SUPFAM" id="SSF50978">
    <property type="entry name" value="WD40 repeat-like"/>
    <property type="match status" value="1"/>
</dbReference>
<keyword evidence="8" id="KW-0653">Protein transport</keyword>
<evidence type="ECO:0000313" key="11">
    <source>
        <dbReference type="Proteomes" id="UP000631114"/>
    </source>
</evidence>
<evidence type="ECO:0000256" key="2">
    <source>
        <dbReference type="ARBA" id="ARBA00009358"/>
    </source>
</evidence>
<dbReference type="PROSITE" id="PS50082">
    <property type="entry name" value="WD_REPEATS_2"/>
    <property type="match status" value="1"/>
</dbReference>
<keyword evidence="4 9" id="KW-0853">WD repeat</keyword>
<dbReference type="InterPro" id="IPR036322">
    <property type="entry name" value="WD40_repeat_dom_sf"/>
</dbReference>
<dbReference type="GO" id="GO:0090110">
    <property type="term" value="P:COPII-coated vesicle cargo loading"/>
    <property type="evidence" value="ECO:0007669"/>
    <property type="project" value="TreeGrafter"/>
</dbReference>
<dbReference type="PROSITE" id="PS50294">
    <property type="entry name" value="WD_REPEATS_REGION"/>
    <property type="match status" value="1"/>
</dbReference>
<dbReference type="SMART" id="SM00320">
    <property type="entry name" value="WD40"/>
    <property type="match status" value="1"/>
</dbReference>
<dbReference type="OrthoDB" id="992562at2759"/>
<feature type="non-terminal residue" evidence="10">
    <location>
        <position position="1"/>
    </location>
</feature>
<gene>
    <name evidence="10" type="ORF">IFM89_022169</name>
</gene>
<keyword evidence="7" id="KW-0931">ER-Golgi transport</keyword>
<dbReference type="GO" id="GO:0007029">
    <property type="term" value="P:endoplasmic reticulum organization"/>
    <property type="evidence" value="ECO:0007669"/>
    <property type="project" value="TreeGrafter"/>
</dbReference>
<evidence type="ECO:0000256" key="6">
    <source>
        <dbReference type="ARBA" id="ARBA00022824"/>
    </source>
</evidence>
<keyword evidence="11" id="KW-1185">Reference proteome</keyword>
<dbReference type="GO" id="GO:0070971">
    <property type="term" value="C:endoplasmic reticulum exit site"/>
    <property type="evidence" value="ECO:0007669"/>
    <property type="project" value="TreeGrafter"/>
</dbReference>
<protein>
    <submittedName>
        <fullName evidence="10">Uncharacterized protein</fullName>
    </submittedName>
</protein>
<evidence type="ECO:0000313" key="10">
    <source>
        <dbReference type="EMBL" id="KAF9625377.1"/>
    </source>
</evidence>
<dbReference type="EMBL" id="JADFTS010000001">
    <property type="protein sequence ID" value="KAF9625377.1"/>
    <property type="molecule type" value="Genomic_DNA"/>
</dbReference>
<dbReference type="InterPro" id="IPR001680">
    <property type="entry name" value="WD40_rpt"/>
</dbReference>
<evidence type="ECO:0000256" key="9">
    <source>
        <dbReference type="PROSITE-ProRule" id="PRU00221"/>
    </source>
</evidence>
<evidence type="ECO:0000256" key="1">
    <source>
        <dbReference type="ARBA" id="ARBA00004240"/>
    </source>
</evidence>
<name>A0A835IZ90_9MAGN</name>
<proteinExistence type="inferred from homology"/>
<keyword evidence="3" id="KW-0813">Transport</keyword>
<evidence type="ECO:0000256" key="7">
    <source>
        <dbReference type="ARBA" id="ARBA00022892"/>
    </source>
</evidence>
<dbReference type="InterPro" id="IPR015943">
    <property type="entry name" value="WD40/YVTN_repeat-like_dom_sf"/>
</dbReference>
<dbReference type="AlphaFoldDB" id="A0A835IZ90"/>
<evidence type="ECO:0000256" key="4">
    <source>
        <dbReference type="ARBA" id="ARBA00022574"/>
    </source>
</evidence>
<reference evidence="10 11" key="1">
    <citation type="submission" date="2020-10" db="EMBL/GenBank/DDBJ databases">
        <title>The Coptis chinensis genome and diversification of protoberbering-type alkaloids.</title>
        <authorList>
            <person name="Wang B."/>
            <person name="Shu S."/>
            <person name="Song C."/>
            <person name="Liu Y."/>
        </authorList>
    </citation>
    <scope>NUCLEOTIDE SEQUENCE [LARGE SCALE GENOMIC DNA]</scope>
    <source>
        <strain evidence="10">HL-2020</strain>
        <tissue evidence="10">Leaf</tissue>
    </source>
</reference>
<accession>A0A835IZ90</accession>
<feature type="repeat" description="WD" evidence="9">
    <location>
        <begin position="90"/>
        <end position="124"/>
    </location>
</feature>
<dbReference type="GO" id="GO:0030127">
    <property type="term" value="C:COPII vesicle coat"/>
    <property type="evidence" value="ECO:0007669"/>
    <property type="project" value="TreeGrafter"/>
</dbReference>
<comment type="caution">
    <text evidence="10">The sequence shown here is derived from an EMBL/GenBank/DDBJ whole genome shotgun (WGS) entry which is preliminary data.</text>
</comment>
<dbReference type="Proteomes" id="UP000631114">
    <property type="component" value="Unassembled WGS sequence"/>
</dbReference>
<comment type="similarity">
    <text evidence="2">Belongs to the WD repeat SEC31 family.</text>
</comment>
<dbReference type="PANTHER" id="PTHR13923">
    <property type="entry name" value="SEC31-RELATED PROTEIN"/>
    <property type="match status" value="1"/>
</dbReference>
<keyword evidence="6" id="KW-0256">Endoplasmic reticulum</keyword>
<dbReference type="InterPro" id="IPR040251">
    <property type="entry name" value="SEC31-like"/>
</dbReference>
<dbReference type="GO" id="GO:0015031">
    <property type="term" value="P:protein transport"/>
    <property type="evidence" value="ECO:0007669"/>
    <property type="project" value="UniProtKB-KW"/>
</dbReference>